<evidence type="ECO:0000313" key="2">
    <source>
        <dbReference type="EMBL" id="KAK8488653.1"/>
    </source>
</evidence>
<dbReference type="Pfam" id="PF02984">
    <property type="entry name" value="Cyclin_C"/>
    <property type="match status" value="1"/>
</dbReference>
<dbReference type="EMBL" id="JBBPBM010000984">
    <property type="protein sequence ID" value="KAK8488653.1"/>
    <property type="molecule type" value="Genomic_DNA"/>
</dbReference>
<organism evidence="2 3">
    <name type="scientific">Hibiscus sabdariffa</name>
    <name type="common">roselle</name>
    <dbReference type="NCBI Taxonomy" id="183260"/>
    <lineage>
        <taxon>Eukaryota</taxon>
        <taxon>Viridiplantae</taxon>
        <taxon>Streptophyta</taxon>
        <taxon>Embryophyta</taxon>
        <taxon>Tracheophyta</taxon>
        <taxon>Spermatophyta</taxon>
        <taxon>Magnoliopsida</taxon>
        <taxon>eudicotyledons</taxon>
        <taxon>Gunneridae</taxon>
        <taxon>Pentapetalae</taxon>
        <taxon>rosids</taxon>
        <taxon>malvids</taxon>
        <taxon>Malvales</taxon>
        <taxon>Malvaceae</taxon>
        <taxon>Malvoideae</taxon>
        <taxon>Hibiscus</taxon>
    </lineage>
</organism>
<dbReference type="InterPro" id="IPR036915">
    <property type="entry name" value="Cyclin-like_sf"/>
</dbReference>
<dbReference type="SUPFAM" id="SSF47954">
    <property type="entry name" value="Cyclin-like"/>
    <property type="match status" value="1"/>
</dbReference>
<evidence type="ECO:0000313" key="3">
    <source>
        <dbReference type="Proteomes" id="UP001472677"/>
    </source>
</evidence>
<dbReference type="Proteomes" id="UP001472677">
    <property type="component" value="Unassembled WGS sequence"/>
</dbReference>
<proteinExistence type="predicted"/>
<feature type="domain" description="Cyclin C-terminal" evidence="1">
    <location>
        <begin position="86"/>
        <end position="154"/>
    </location>
</feature>
<gene>
    <name evidence="2" type="ORF">V6N12_041711</name>
</gene>
<protein>
    <recommendedName>
        <fullName evidence="1">Cyclin C-terminal domain-containing protein</fullName>
    </recommendedName>
</protein>
<dbReference type="Gene3D" id="1.10.472.10">
    <property type="entry name" value="Cyclin-like"/>
    <property type="match status" value="1"/>
</dbReference>
<reference evidence="2 3" key="1">
    <citation type="journal article" date="2024" name="G3 (Bethesda)">
        <title>Genome assembly of Hibiscus sabdariffa L. provides insights into metabolisms of medicinal natural products.</title>
        <authorList>
            <person name="Kim T."/>
        </authorList>
    </citation>
    <scope>NUCLEOTIDE SEQUENCE [LARGE SCALE GENOMIC DNA]</scope>
    <source>
        <strain evidence="2">TK-2024</strain>
        <tissue evidence="2">Old leaves</tissue>
    </source>
</reference>
<accession>A0ABR2A6S6</accession>
<sequence>MKLVRFEDGEVEESYRRLRERERRQVYLHDYAEEYRYTTDYGDLILLQRSFMIRWIIECAAKEFSHWNQHVQQKRSGSHGMAGDGAKADADVEKSAKYLAVLALSDHEQLRYWPSTVAAGVVTMASKDRNQHGVIEIHMRTKDNELLECMKSLDWLVQYIR</sequence>
<evidence type="ECO:0000259" key="1">
    <source>
        <dbReference type="Pfam" id="PF02984"/>
    </source>
</evidence>
<name>A0ABR2A6S6_9ROSI</name>
<keyword evidence="3" id="KW-1185">Reference proteome</keyword>
<dbReference type="InterPro" id="IPR004367">
    <property type="entry name" value="Cyclin_C-dom"/>
</dbReference>
<comment type="caution">
    <text evidence="2">The sequence shown here is derived from an EMBL/GenBank/DDBJ whole genome shotgun (WGS) entry which is preliminary data.</text>
</comment>